<keyword evidence="2" id="KW-1185">Reference proteome</keyword>
<dbReference type="EMBL" id="QFVT01000004">
    <property type="protein sequence ID" value="PYC47838.1"/>
    <property type="molecule type" value="Genomic_DNA"/>
</dbReference>
<evidence type="ECO:0000313" key="1">
    <source>
        <dbReference type="EMBL" id="PYC47838.1"/>
    </source>
</evidence>
<sequence length="64" mass="6644">MALNTQKSASTPTSEELRIAQAALDALNVAYEYFTPAPWVAASSNAPAAETPVAADYIPYGNAA</sequence>
<proteinExistence type="predicted"/>
<evidence type="ECO:0000313" key="2">
    <source>
        <dbReference type="Proteomes" id="UP000248012"/>
    </source>
</evidence>
<reference evidence="1 2" key="1">
    <citation type="submission" date="2018-05" db="EMBL/GenBank/DDBJ databases">
        <title>Oceanovita maritima gen. nov., sp. nov., a marine bacterium in the family Rhodobacteraceae isolated from surface seawater of Lundu port Xiamen, China.</title>
        <authorList>
            <person name="Hetharua B.H."/>
            <person name="Min D."/>
            <person name="Liao H."/>
            <person name="Tian Y."/>
        </authorList>
    </citation>
    <scope>NUCLEOTIDE SEQUENCE [LARGE SCALE GENOMIC DNA]</scope>
    <source>
        <strain evidence="1 2">FSX-11</strain>
    </source>
</reference>
<dbReference type="RefSeq" id="WP_110795488.1">
    <property type="nucleotide sequence ID" value="NZ_KZ826483.1"/>
</dbReference>
<accession>A0A2V4MUD2</accession>
<dbReference type="OrthoDB" id="7875805at2"/>
<organism evidence="1 2">
    <name type="scientific">Litorivita pollutaquae</name>
    <dbReference type="NCBI Taxonomy" id="2200892"/>
    <lineage>
        <taxon>Bacteria</taxon>
        <taxon>Pseudomonadati</taxon>
        <taxon>Pseudomonadota</taxon>
        <taxon>Alphaproteobacteria</taxon>
        <taxon>Rhodobacterales</taxon>
        <taxon>Paracoccaceae</taxon>
        <taxon>Litorivita</taxon>
    </lineage>
</organism>
<gene>
    <name evidence="1" type="ORF">DI396_07030</name>
</gene>
<dbReference type="AlphaFoldDB" id="A0A2V4MUD2"/>
<name>A0A2V4MUD2_9RHOB</name>
<comment type="caution">
    <text evidence="1">The sequence shown here is derived from an EMBL/GenBank/DDBJ whole genome shotgun (WGS) entry which is preliminary data.</text>
</comment>
<protein>
    <submittedName>
        <fullName evidence="1">Uncharacterized protein</fullName>
    </submittedName>
</protein>
<dbReference type="Proteomes" id="UP000248012">
    <property type="component" value="Unassembled WGS sequence"/>
</dbReference>